<evidence type="ECO:0000256" key="3">
    <source>
        <dbReference type="ARBA" id="ARBA00023002"/>
    </source>
</evidence>
<dbReference type="InterPro" id="IPR050346">
    <property type="entry name" value="FMO-like"/>
</dbReference>
<protein>
    <recommendedName>
        <fullName evidence="4">Flavin-containing monooxygenase</fullName>
        <ecNumber evidence="4">1.-.-.-</ecNumber>
    </recommendedName>
</protein>
<keyword evidence="1 4" id="KW-0285">Flavoprotein</keyword>
<evidence type="ECO:0000256" key="1">
    <source>
        <dbReference type="ARBA" id="ARBA00022630"/>
    </source>
</evidence>
<dbReference type="GO" id="GO:0004499">
    <property type="term" value="F:N,N-dimethylaniline monooxygenase activity"/>
    <property type="evidence" value="ECO:0007669"/>
    <property type="project" value="InterPro"/>
</dbReference>
<reference evidence="5 6" key="1">
    <citation type="submission" date="2013-12" db="EMBL/GenBank/DDBJ databases">
        <title>Draft genome of the parsitic nematode Ancylostoma duodenale.</title>
        <authorList>
            <person name="Mitreva M."/>
        </authorList>
    </citation>
    <scope>NUCLEOTIDE SEQUENCE [LARGE SCALE GENOMIC DNA]</scope>
    <source>
        <strain evidence="5 6">Zhejiang</strain>
    </source>
</reference>
<organism evidence="5 6">
    <name type="scientific">Ancylostoma duodenale</name>
    <dbReference type="NCBI Taxonomy" id="51022"/>
    <lineage>
        <taxon>Eukaryota</taxon>
        <taxon>Metazoa</taxon>
        <taxon>Ecdysozoa</taxon>
        <taxon>Nematoda</taxon>
        <taxon>Chromadorea</taxon>
        <taxon>Rhabditida</taxon>
        <taxon>Rhabditina</taxon>
        <taxon>Rhabditomorpha</taxon>
        <taxon>Strongyloidea</taxon>
        <taxon>Ancylostomatidae</taxon>
        <taxon>Ancylostomatinae</taxon>
        <taxon>Ancylostoma</taxon>
    </lineage>
</organism>
<dbReference type="OrthoDB" id="5850848at2759"/>
<dbReference type="GO" id="GO:0050661">
    <property type="term" value="F:NADP binding"/>
    <property type="evidence" value="ECO:0007669"/>
    <property type="project" value="InterPro"/>
</dbReference>
<evidence type="ECO:0000256" key="2">
    <source>
        <dbReference type="ARBA" id="ARBA00022827"/>
    </source>
</evidence>
<dbReference type="EC" id="1.-.-.-" evidence="4"/>
<keyword evidence="6" id="KW-1185">Reference proteome</keyword>
<dbReference type="InterPro" id="IPR020946">
    <property type="entry name" value="Flavin_mOase-like"/>
</dbReference>
<proteinExistence type="inferred from homology"/>
<evidence type="ECO:0000256" key="4">
    <source>
        <dbReference type="RuleBase" id="RU361177"/>
    </source>
</evidence>
<dbReference type="AlphaFoldDB" id="A0A0C2F928"/>
<name>A0A0C2F928_9BILA</name>
<comment type="cofactor">
    <cofactor evidence="4">
        <name>FAD</name>
        <dbReference type="ChEBI" id="CHEBI:57692"/>
    </cofactor>
</comment>
<accession>A0A0C2F928</accession>
<dbReference type="Pfam" id="PF00743">
    <property type="entry name" value="FMO-like"/>
    <property type="match status" value="1"/>
</dbReference>
<comment type="similarity">
    <text evidence="4">Belongs to the FMO family.</text>
</comment>
<keyword evidence="4" id="KW-0503">Monooxygenase</keyword>
<gene>
    <name evidence="5" type="ORF">ANCDUO_25000</name>
</gene>
<evidence type="ECO:0000313" key="6">
    <source>
        <dbReference type="Proteomes" id="UP000054047"/>
    </source>
</evidence>
<sequence length="133" mass="15883">MERDIKRKHEIIAKEFIVSRRHTIQVYYVEIMDELARLLGCKPRVLSRFFCDPILAKALFFHGLVPYQYRLQDLTLGRFFFWEQPGPRKGPHSWPGAREAILTFEDRVFNTTRTRRTKETLSSKPPIKIFHHP</sequence>
<evidence type="ECO:0000313" key="5">
    <source>
        <dbReference type="EMBL" id="KIH44965.1"/>
    </source>
</evidence>
<keyword evidence="3 4" id="KW-0560">Oxidoreductase</keyword>
<dbReference type="EMBL" id="KN774599">
    <property type="protein sequence ID" value="KIH44965.1"/>
    <property type="molecule type" value="Genomic_DNA"/>
</dbReference>
<dbReference type="PANTHER" id="PTHR23023">
    <property type="entry name" value="DIMETHYLANILINE MONOOXYGENASE"/>
    <property type="match status" value="1"/>
</dbReference>
<dbReference type="GO" id="GO:0050660">
    <property type="term" value="F:flavin adenine dinucleotide binding"/>
    <property type="evidence" value="ECO:0007669"/>
    <property type="project" value="InterPro"/>
</dbReference>
<keyword evidence="2 4" id="KW-0274">FAD</keyword>
<dbReference type="Proteomes" id="UP000054047">
    <property type="component" value="Unassembled WGS sequence"/>
</dbReference>